<name>A0A051U305_9MYCO</name>
<dbReference type="PATRIC" id="fig|1324261.3.peg.2302"/>
<dbReference type="Pfam" id="PF12840">
    <property type="entry name" value="HTH_20"/>
    <property type="match status" value="1"/>
</dbReference>
<gene>
    <name evidence="1" type="ORF">K875_02284</name>
</gene>
<dbReference type="InterPro" id="IPR036388">
    <property type="entry name" value="WH-like_DNA-bd_sf"/>
</dbReference>
<evidence type="ECO:0000313" key="2">
    <source>
        <dbReference type="Proteomes" id="UP000025947"/>
    </source>
</evidence>
<keyword evidence="2" id="KW-1185">Reference proteome</keyword>
<dbReference type="Gene3D" id="1.10.10.10">
    <property type="entry name" value="Winged helix-like DNA-binding domain superfamily/Winged helix DNA-binding domain"/>
    <property type="match status" value="1"/>
</dbReference>
<evidence type="ECO:0000313" key="1">
    <source>
        <dbReference type="EMBL" id="KBZ63574.1"/>
    </source>
</evidence>
<dbReference type="Proteomes" id="UP000025947">
    <property type="component" value="Unassembled WGS sequence"/>
</dbReference>
<evidence type="ECO:0008006" key="3">
    <source>
        <dbReference type="Google" id="ProtNLM"/>
    </source>
</evidence>
<protein>
    <recommendedName>
        <fullName evidence="3">Transcriptional regulator</fullName>
    </recommendedName>
</protein>
<dbReference type="EMBL" id="JLXW01000006">
    <property type="protein sequence ID" value="KBZ63574.1"/>
    <property type="molecule type" value="Genomic_DNA"/>
</dbReference>
<dbReference type="SUPFAM" id="SSF46785">
    <property type="entry name" value="Winged helix' DNA-binding domain"/>
    <property type="match status" value="1"/>
</dbReference>
<proteinExistence type="predicted"/>
<dbReference type="RefSeq" id="WP_044485102.1">
    <property type="nucleotide sequence ID" value="NZ_KK328284.1"/>
</dbReference>
<accession>A0A051U305</accession>
<comment type="caution">
    <text evidence="1">The sequence shown here is derived from an EMBL/GenBank/DDBJ whole genome shotgun (WGS) entry which is preliminary data.</text>
</comment>
<dbReference type="HOGENOM" id="CLU_078469_1_1_11"/>
<dbReference type="AlphaFoldDB" id="A0A051U305"/>
<organism evidence="1 2">
    <name type="scientific">Mycobacterium [tuberculosis] TKK-01-0051</name>
    <dbReference type="NCBI Taxonomy" id="1324261"/>
    <lineage>
        <taxon>Bacteria</taxon>
        <taxon>Bacillati</taxon>
        <taxon>Actinomycetota</taxon>
        <taxon>Actinomycetes</taxon>
        <taxon>Mycobacteriales</taxon>
        <taxon>Mycobacteriaceae</taxon>
        <taxon>Mycobacterium</taxon>
        <taxon>Mycobacterium avium complex (MAC)</taxon>
    </lineage>
</organism>
<reference evidence="1 2" key="1">
    <citation type="submission" date="2014-04" db="EMBL/GenBank/DDBJ databases">
        <title>The Genome Sequence of Mycobacterium tuberculosis TKK-01-0051.</title>
        <authorList>
            <consortium name="The Broad Institute Genomics Platform"/>
            <consortium name="The Broad Institute Genome Sequencing Center for Infectious Disease"/>
            <person name="Earl A.M."/>
            <person name="Cohen K."/>
            <person name="Pym A."/>
            <person name="Bishai W."/>
            <person name="Maharaj K."/>
            <person name="Desjardins C."/>
            <person name="Abeel T."/>
            <person name="Young S."/>
            <person name="Zeng Q."/>
            <person name="Gargeya S."/>
            <person name="Abouelleil A."/>
            <person name="Alvarado L."/>
            <person name="Chapman S.B."/>
            <person name="Gainer-Dewar J."/>
            <person name="Goldberg J."/>
            <person name="Griggs A."/>
            <person name="Gujja S."/>
            <person name="Hansen M."/>
            <person name="Howarth C."/>
            <person name="Imamovic A."/>
            <person name="Larimer J."/>
            <person name="Murphy C."/>
            <person name="Naylor J."/>
            <person name="Pearson M."/>
            <person name="Poon T.W."/>
            <person name="Priest M."/>
            <person name="Roberts A."/>
            <person name="Saif S."/>
            <person name="Shea T."/>
            <person name="Sykes S."/>
            <person name="Wortman J."/>
            <person name="Nusbaum C."/>
            <person name="Birren B."/>
        </authorList>
    </citation>
    <scope>NUCLEOTIDE SEQUENCE [LARGE SCALE GENOMIC DNA]</scope>
    <source>
        <strain evidence="1 2">TKK-01-0051</strain>
    </source>
</reference>
<sequence>MDDADALERDAAGIGALADPVRRQLYRFVCSQPGLVSRDQAADAVGIPHHQAKFHLDRLTAEGLLETEYARLTGRSGPGAGRTSKLYRRAGRDIAVSLPQREYELAGRLMATAIARSAGTGEPVAEVLNRVAREYGRAMAAGSAPPTDAGVAMQRAIRLLRRYGYEPRFSESEVELANCPFHALAQEQTELACTMNHALITGVADALAPHGPDVRLCPGPERCCVVLTPGRR</sequence>
<dbReference type="InterPro" id="IPR036390">
    <property type="entry name" value="WH_DNA-bd_sf"/>
</dbReference>